<sequence>MKAAGPIANSDAAARNNSTRTIRAPKDEVTWEEKVANREATTRQPVAWGSGR</sequence>
<dbReference type="AlphaFoldDB" id="D6A3X6"/>
<dbReference type="Proteomes" id="UP000003824">
    <property type="component" value="Unassembled WGS sequence"/>
</dbReference>
<feature type="compositionally biased region" description="Basic and acidic residues" evidence="1">
    <location>
        <begin position="24"/>
        <end position="41"/>
    </location>
</feature>
<organism evidence="2 3">
    <name type="scientific">Streptomyces viridosporus (strain ATCC 14672 / DSM 40746 / JCM 4963 / KCTC 9882 / NRRL B-12104 / FH 1290)</name>
    <name type="common">Streptomyces ghanaensis</name>
    <dbReference type="NCBI Taxonomy" id="566461"/>
    <lineage>
        <taxon>Bacteria</taxon>
        <taxon>Bacillati</taxon>
        <taxon>Actinomycetota</taxon>
        <taxon>Actinomycetes</taxon>
        <taxon>Kitasatosporales</taxon>
        <taxon>Streptomycetaceae</taxon>
        <taxon>Streptomyces</taxon>
    </lineage>
</organism>
<proteinExistence type="predicted"/>
<evidence type="ECO:0000313" key="3">
    <source>
        <dbReference type="Proteomes" id="UP000003824"/>
    </source>
</evidence>
<gene>
    <name evidence="2" type="ORF">SSFG_06768</name>
</gene>
<dbReference type="EMBL" id="DS999641">
    <property type="protein sequence ID" value="EFE71530.2"/>
    <property type="molecule type" value="Genomic_DNA"/>
</dbReference>
<name>D6A3X6_STRV1</name>
<evidence type="ECO:0000256" key="1">
    <source>
        <dbReference type="SAM" id="MobiDB-lite"/>
    </source>
</evidence>
<reference evidence="3" key="1">
    <citation type="submission" date="2008-12" db="EMBL/GenBank/DDBJ databases">
        <title>Annotation of Streptomyces ghanaensis ATCC 14672.</title>
        <authorList>
            <consortium name="The Broad Institute Genome Sequencing Platform"/>
            <consortium name="Broad Institute Microbial Sequencing Center"/>
            <person name="Fischbach M."/>
            <person name="Ward D."/>
            <person name="Young S."/>
            <person name="Kodira C.D."/>
            <person name="Zeng Q."/>
            <person name="Koehrsen M."/>
            <person name="Godfrey P."/>
            <person name="Alvarado L."/>
            <person name="Berlin A.M."/>
            <person name="Borenstein D."/>
            <person name="Chen Z."/>
            <person name="Engels R."/>
            <person name="Freedman E."/>
            <person name="Gellesch M."/>
            <person name="Goldberg J."/>
            <person name="Griggs A."/>
            <person name="Gujja S."/>
            <person name="Heiman D.I."/>
            <person name="Hepburn T.A."/>
            <person name="Howarth C."/>
            <person name="Jen D."/>
            <person name="Larson L."/>
            <person name="Lewis B."/>
            <person name="Mehta T."/>
            <person name="Park D."/>
            <person name="Pearson M."/>
            <person name="Roberts A."/>
            <person name="Saif S."/>
            <person name="Shea T.D."/>
            <person name="Shenoy N."/>
            <person name="Sisk P."/>
            <person name="Stolte C."/>
            <person name="Sykes S.N."/>
            <person name="Walk T."/>
            <person name="White J."/>
            <person name="Yandava C."/>
            <person name="Straight P."/>
            <person name="Clardy J."/>
            <person name="Hung D."/>
            <person name="Kolter R."/>
            <person name="Mekalanos J."/>
            <person name="Walker S."/>
            <person name="Walsh C.T."/>
            <person name="Wieland B.L.C."/>
            <person name="Ilzarbe M."/>
            <person name="Galagan J."/>
            <person name="Nusbaum C."/>
            <person name="Birren B."/>
        </authorList>
    </citation>
    <scope>NUCLEOTIDE SEQUENCE [LARGE SCALE GENOMIC DNA]</scope>
    <source>
        <strain evidence="3">ATCC 14672 / DSM 40746 / JCM 4963 / KCTC 9882 / NRRL B-12104 / FH 1290</strain>
    </source>
</reference>
<evidence type="ECO:0000313" key="2">
    <source>
        <dbReference type="EMBL" id="EFE71530.2"/>
    </source>
</evidence>
<protein>
    <submittedName>
        <fullName evidence="2">Predicted protein</fullName>
    </submittedName>
</protein>
<accession>D6A3X6</accession>
<feature type="region of interest" description="Disordered" evidence="1">
    <location>
        <begin position="1"/>
        <end position="52"/>
    </location>
</feature>